<organism evidence="1 2">
    <name type="scientific">Brassica rapa subsp. trilocularis</name>
    <dbReference type="NCBI Taxonomy" id="1813537"/>
    <lineage>
        <taxon>Eukaryota</taxon>
        <taxon>Viridiplantae</taxon>
        <taxon>Streptophyta</taxon>
        <taxon>Embryophyta</taxon>
        <taxon>Tracheophyta</taxon>
        <taxon>Spermatophyta</taxon>
        <taxon>Magnoliopsida</taxon>
        <taxon>eudicotyledons</taxon>
        <taxon>Gunneridae</taxon>
        <taxon>Pentapetalae</taxon>
        <taxon>rosids</taxon>
        <taxon>malvids</taxon>
        <taxon>Brassicales</taxon>
        <taxon>Brassicaceae</taxon>
        <taxon>Brassiceae</taxon>
        <taxon>Brassica</taxon>
    </lineage>
</organism>
<keyword evidence="2" id="KW-1185">Reference proteome</keyword>
<proteinExistence type="predicted"/>
<gene>
    <name evidence="1" type="primary">A06g503340.1_BraROA</name>
    <name evidence="1" type="ORF">IGI04_022942</name>
</gene>
<accession>A0ABQ7M2F7</accession>
<reference evidence="1 2" key="1">
    <citation type="submission" date="2021-03" db="EMBL/GenBank/DDBJ databases">
        <authorList>
            <person name="King G.J."/>
            <person name="Bancroft I."/>
            <person name="Baten A."/>
            <person name="Bloomfield J."/>
            <person name="Borpatragohain P."/>
            <person name="He Z."/>
            <person name="Irish N."/>
            <person name="Irwin J."/>
            <person name="Liu K."/>
            <person name="Mauleon R.P."/>
            <person name="Moore J."/>
            <person name="Morris R."/>
            <person name="Ostergaard L."/>
            <person name="Wang B."/>
            <person name="Wells R."/>
        </authorList>
    </citation>
    <scope>NUCLEOTIDE SEQUENCE [LARGE SCALE GENOMIC DNA]</scope>
    <source>
        <strain evidence="1">R-o-18</strain>
        <tissue evidence="1">Leaf</tissue>
    </source>
</reference>
<name>A0ABQ7M2F7_BRACM</name>
<dbReference type="EMBL" id="JADBGQ010000006">
    <property type="protein sequence ID" value="KAG5392979.1"/>
    <property type="molecule type" value="Genomic_DNA"/>
</dbReference>
<sequence>MNEPRLTQCSTARFFVIVIFTKNTFRKNVHINGYFDVNFIVSVLDPNSNLRRLSPTVRRLPPRVRKTYMEFFWRTTSLRLSGIGRPPEKSSLKNIHKINCKTNLCINQKTSTSEITFLPSPYTQNFTTKVIHLLMTKNHELEWFYESYKV</sequence>
<evidence type="ECO:0000313" key="2">
    <source>
        <dbReference type="Proteomes" id="UP000823674"/>
    </source>
</evidence>
<dbReference type="Proteomes" id="UP000823674">
    <property type="component" value="Chromosome A06"/>
</dbReference>
<comment type="caution">
    <text evidence="1">The sequence shown here is derived from an EMBL/GenBank/DDBJ whole genome shotgun (WGS) entry which is preliminary data.</text>
</comment>
<protein>
    <submittedName>
        <fullName evidence="1">Uncharacterized protein</fullName>
    </submittedName>
</protein>
<evidence type="ECO:0000313" key="1">
    <source>
        <dbReference type="EMBL" id="KAG5392979.1"/>
    </source>
</evidence>